<reference evidence="1" key="1">
    <citation type="submission" date="2024-02" db="EMBL/GenBank/DDBJ databases">
        <title>Bacterial skin colonization with Propionibacterium avidum as a risk factor for Periprosthetic Joint Infections - a single-center prospective study.</title>
        <authorList>
            <person name="Achermann Y."/>
        </authorList>
    </citation>
    <scope>NUCLEOTIDE SEQUENCE</scope>
    <source>
        <strain evidence="1">PAVI-2017310195</strain>
    </source>
</reference>
<comment type="caution">
    <text evidence="1">The sequence shown here is derived from an EMBL/GenBank/DDBJ whole genome shotgun (WGS) entry which is preliminary data.</text>
</comment>
<protein>
    <submittedName>
        <fullName evidence="1">SCO1664 family protein</fullName>
    </submittedName>
</protein>
<dbReference type="Proteomes" id="UP001309299">
    <property type="component" value="Unassembled WGS sequence"/>
</dbReference>
<dbReference type="AlphaFoldDB" id="A0AB35XTF5"/>
<dbReference type="EMBL" id="JBAKUA010000027">
    <property type="protein sequence ID" value="MEH1547728.1"/>
    <property type="molecule type" value="Genomic_DNA"/>
</dbReference>
<evidence type="ECO:0000313" key="2">
    <source>
        <dbReference type="Proteomes" id="UP001309299"/>
    </source>
</evidence>
<name>A0AB35XTF5_9ACTN</name>
<organism evidence="1 2">
    <name type="scientific">Cutibacterium avidum</name>
    <dbReference type="NCBI Taxonomy" id="33010"/>
    <lineage>
        <taxon>Bacteria</taxon>
        <taxon>Bacillati</taxon>
        <taxon>Actinomycetota</taxon>
        <taxon>Actinomycetes</taxon>
        <taxon>Propionibacteriales</taxon>
        <taxon>Propionibacteriaceae</taxon>
        <taxon>Cutibacterium</taxon>
    </lineage>
</organism>
<evidence type="ECO:0000313" key="1">
    <source>
        <dbReference type="EMBL" id="MEH1547728.1"/>
    </source>
</evidence>
<gene>
    <name evidence="1" type="ORF">V7F78_12140</name>
</gene>
<dbReference type="RefSeq" id="WP_016665650.1">
    <property type="nucleotide sequence ID" value="NZ_CABKSM010000001.1"/>
</dbReference>
<accession>A0AB35XTF5</accession>
<sequence>MSPVKWLPQAAGVVSSTNPWDLPQAPRPRAPWRIDGALPDSSNGALLVRDAGDRLWVYKPVARERRLHDFPAGTLAGREVASYLLSQLMGIALVPLTVFIEDGPRGAGSMQRWIDDDLENPLVVADTIERLPGHWHGFMLGIDEDDYEIGLAHSPHPALRALALFDAVANNADRKGGHILLGPDPDLDGTAHVWAVDNGLAFHTAPKLRTVLWGWAGQPLEPVEEMMLDQVVAVPDDIFDEFINMAEVEALRQRAADLLEFGAFPGPSGLRPALPWPPM</sequence>
<proteinExistence type="predicted"/>
<dbReference type="NCBIfam" id="TIGR03843">
    <property type="entry name" value="SCO1664 family protein"/>
    <property type="match status" value="1"/>
</dbReference>
<dbReference type="InterPro" id="IPR022292">
    <property type="entry name" value="CHP03843"/>
</dbReference>